<dbReference type="Pfam" id="PF23635">
    <property type="entry name" value="Beta-prop_AT5G49610-like"/>
    <property type="match status" value="1"/>
</dbReference>
<dbReference type="AlphaFoldDB" id="A0A5J9SCE3"/>
<evidence type="ECO:0000259" key="2">
    <source>
        <dbReference type="Pfam" id="PF23635"/>
    </source>
</evidence>
<accession>A0A5J9SCE3</accession>
<gene>
    <name evidence="3" type="ORF">EJB05_58055</name>
</gene>
<organism evidence="3 4">
    <name type="scientific">Eragrostis curvula</name>
    <name type="common">weeping love grass</name>
    <dbReference type="NCBI Taxonomy" id="38414"/>
    <lineage>
        <taxon>Eukaryota</taxon>
        <taxon>Viridiplantae</taxon>
        <taxon>Streptophyta</taxon>
        <taxon>Embryophyta</taxon>
        <taxon>Tracheophyta</taxon>
        <taxon>Spermatophyta</taxon>
        <taxon>Magnoliopsida</taxon>
        <taxon>Liliopsida</taxon>
        <taxon>Poales</taxon>
        <taxon>Poaceae</taxon>
        <taxon>PACMAD clade</taxon>
        <taxon>Chloridoideae</taxon>
        <taxon>Eragrostideae</taxon>
        <taxon>Eragrostidinae</taxon>
        <taxon>Eragrostis</taxon>
    </lineage>
</organism>
<feature type="non-terminal residue" evidence="3">
    <location>
        <position position="1"/>
    </location>
</feature>
<dbReference type="InterPro" id="IPR036047">
    <property type="entry name" value="F-box-like_dom_sf"/>
</dbReference>
<dbReference type="PANTHER" id="PTHR32133:SF134">
    <property type="entry name" value="OS05G0320100 PROTEIN"/>
    <property type="match status" value="1"/>
</dbReference>
<dbReference type="Pfam" id="PF00646">
    <property type="entry name" value="F-box"/>
    <property type="match status" value="1"/>
</dbReference>
<name>A0A5J9SCE3_9POAL</name>
<dbReference type="InterPro" id="IPR056594">
    <property type="entry name" value="AT5G49610-like_b-prop"/>
</dbReference>
<keyword evidence="4" id="KW-1185">Reference proteome</keyword>
<evidence type="ECO:0008006" key="5">
    <source>
        <dbReference type="Google" id="ProtNLM"/>
    </source>
</evidence>
<feature type="domain" description="F-box" evidence="1">
    <location>
        <begin position="4"/>
        <end position="42"/>
    </location>
</feature>
<dbReference type="EMBL" id="RWGY01001133">
    <property type="protein sequence ID" value="TVT96739.1"/>
    <property type="molecule type" value="Genomic_DNA"/>
</dbReference>
<proteinExistence type="predicted"/>
<evidence type="ECO:0000259" key="1">
    <source>
        <dbReference type="Pfam" id="PF00646"/>
    </source>
</evidence>
<dbReference type="Gramene" id="TVT96739">
    <property type="protein sequence ID" value="TVT96739"/>
    <property type="gene ID" value="EJB05_58055"/>
</dbReference>
<dbReference type="InterPro" id="IPR001810">
    <property type="entry name" value="F-box_dom"/>
</dbReference>
<dbReference type="PANTHER" id="PTHR32133">
    <property type="entry name" value="OS07G0120400 PROTEIN"/>
    <property type="match status" value="1"/>
</dbReference>
<evidence type="ECO:0000313" key="4">
    <source>
        <dbReference type="Proteomes" id="UP000324897"/>
    </source>
</evidence>
<reference evidence="3 4" key="1">
    <citation type="journal article" date="2019" name="Sci. Rep.">
        <title>A high-quality genome of Eragrostis curvula grass provides insights into Poaceae evolution and supports new strategies to enhance forage quality.</title>
        <authorList>
            <person name="Carballo J."/>
            <person name="Santos B.A.C.M."/>
            <person name="Zappacosta D."/>
            <person name="Garbus I."/>
            <person name="Selva J.P."/>
            <person name="Gallo C.A."/>
            <person name="Diaz A."/>
            <person name="Albertini E."/>
            <person name="Caccamo M."/>
            <person name="Echenique V."/>
        </authorList>
    </citation>
    <scope>NUCLEOTIDE SEQUENCE [LARGE SCALE GENOMIC DNA]</scope>
    <source>
        <strain evidence="4">cv. Victoria</strain>
        <tissue evidence="3">Leaf</tissue>
    </source>
</reference>
<dbReference type="Proteomes" id="UP000324897">
    <property type="component" value="Unassembled WGS sequence"/>
</dbReference>
<dbReference type="Gene3D" id="1.20.1280.50">
    <property type="match status" value="1"/>
</dbReference>
<sequence length="356" mass="40696">MDDDDILTDILVRLPPRPSTLPRASLVYKRWRRLISDPQFLRRLRTHHREAPLLGILAYDISAVRFTPLLDPPDRIPSERLSLPLAPTKERWNFLECRRGLALLLNRTRFELTVCDPVTGSQRRFAVPPGFDTQDARGFIHSAALLCDDSKLLPSGWLCYGMMMCGMMSLRCSHPSTNLKPPHFHVHHGSNLAREAQHPSREFSLLVASGNSLCWSLLGYRNNGILEFDLDKQNLAEIDIPVEAKVNSFQILRMEDNRLGLAILTARSMHLWMRKVDSCGVGRWMLQKTIQLDKLLSLPMESSGLPILGYDEDGHAIFVWTDIGVFMIQLDSLQFRNLFKTNILNAYHPFTCFYTA</sequence>
<dbReference type="SUPFAM" id="SSF81383">
    <property type="entry name" value="F-box domain"/>
    <property type="match status" value="1"/>
</dbReference>
<comment type="caution">
    <text evidence="3">The sequence shown here is derived from an EMBL/GenBank/DDBJ whole genome shotgun (WGS) entry which is preliminary data.</text>
</comment>
<feature type="non-terminal residue" evidence="3">
    <location>
        <position position="356"/>
    </location>
</feature>
<dbReference type="OrthoDB" id="605137at2759"/>
<evidence type="ECO:0000313" key="3">
    <source>
        <dbReference type="EMBL" id="TVT96739.1"/>
    </source>
</evidence>
<feature type="domain" description="F-box protein AT5G49610-like beta-propeller" evidence="2">
    <location>
        <begin position="95"/>
        <end position="339"/>
    </location>
</feature>
<protein>
    <recommendedName>
        <fullName evidence="5">F-box domain-containing protein</fullName>
    </recommendedName>
</protein>